<sequence length="88" mass="10028">MNFEIELIILKAQNIINALQDISDDEIPESRVKKIKKAIEESYEKFKKAIEKMTILGITSVEVGYTIKDIPIIGKIFNFTVSLKAVEK</sequence>
<protein>
    <submittedName>
        <fullName evidence="1">Uncharacterized protein</fullName>
    </submittedName>
</protein>
<reference evidence="1" key="1">
    <citation type="journal article" date="2015" name="Nature">
        <title>Complex archaea that bridge the gap between prokaryotes and eukaryotes.</title>
        <authorList>
            <person name="Spang A."/>
            <person name="Saw J.H."/>
            <person name="Jorgensen S.L."/>
            <person name="Zaremba-Niedzwiedzka K."/>
            <person name="Martijn J."/>
            <person name="Lind A.E."/>
            <person name="van Eijk R."/>
            <person name="Schleper C."/>
            <person name="Guy L."/>
            <person name="Ettema T.J."/>
        </authorList>
    </citation>
    <scope>NUCLEOTIDE SEQUENCE</scope>
</reference>
<gene>
    <name evidence="1" type="ORF">LCGC14_2744620</name>
</gene>
<comment type="caution">
    <text evidence="1">The sequence shown here is derived from an EMBL/GenBank/DDBJ whole genome shotgun (WGS) entry which is preliminary data.</text>
</comment>
<accession>A0A0F8V9M2</accession>
<dbReference type="EMBL" id="LAZR01070410">
    <property type="protein sequence ID" value="KKK41293.1"/>
    <property type="molecule type" value="Genomic_DNA"/>
</dbReference>
<proteinExistence type="predicted"/>
<organism evidence="1">
    <name type="scientific">marine sediment metagenome</name>
    <dbReference type="NCBI Taxonomy" id="412755"/>
    <lineage>
        <taxon>unclassified sequences</taxon>
        <taxon>metagenomes</taxon>
        <taxon>ecological metagenomes</taxon>
    </lineage>
</organism>
<evidence type="ECO:0000313" key="1">
    <source>
        <dbReference type="EMBL" id="KKK41293.1"/>
    </source>
</evidence>
<dbReference type="AlphaFoldDB" id="A0A0F8V9M2"/>
<name>A0A0F8V9M2_9ZZZZ</name>